<feature type="compositionally biased region" description="Polar residues" evidence="10">
    <location>
        <begin position="1"/>
        <end position="12"/>
    </location>
</feature>
<keyword evidence="12" id="KW-0132">Cell division</keyword>
<keyword evidence="12" id="KW-0131">Cell cycle</keyword>
<feature type="compositionally biased region" description="Basic and acidic residues" evidence="10">
    <location>
        <begin position="242"/>
        <end position="260"/>
    </location>
</feature>
<dbReference type="GO" id="GO:0006355">
    <property type="term" value="P:regulation of DNA-templated transcription"/>
    <property type="evidence" value="ECO:0007669"/>
    <property type="project" value="InterPro"/>
</dbReference>
<evidence type="ECO:0000313" key="12">
    <source>
        <dbReference type="EMBL" id="KAL0307658.1"/>
    </source>
</evidence>
<proteinExistence type="predicted"/>
<dbReference type="AlphaFoldDB" id="A0AAW2KPV5"/>
<keyword evidence="6" id="KW-0832">Ubl conjugation</keyword>
<evidence type="ECO:0000256" key="3">
    <source>
        <dbReference type="ARBA" id="ARBA00022490"/>
    </source>
</evidence>
<dbReference type="GO" id="GO:0005737">
    <property type="term" value="C:cytoplasm"/>
    <property type="evidence" value="ECO:0007669"/>
    <property type="project" value="UniProtKB-SubCell"/>
</dbReference>
<evidence type="ECO:0000259" key="11">
    <source>
        <dbReference type="Pfam" id="PF10497"/>
    </source>
</evidence>
<protein>
    <submittedName>
        <fullName evidence="12">Cell division cycle-associated 7-like protein</fullName>
    </submittedName>
</protein>
<keyword evidence="7" id="KW-0805">Transcription regulation</keyword>
<evidence type="ECO:0000256" key="8">
    <source>
        <dbReference type="ARBA" id="ARBA00023163"/>
    </source>
</evidence>
<gene>
    <name evidence="12" type="ORF">Sangu_3016800</name>
</gene>
<evidence type="ECO:0000256" key="6">
    <source>
        <dbReference type="ARBA" id="ARBA00022843"/>
    </source>
</evidence>
<keyword evidence="5" id="KW-0597">Phosphoprotein</keyword>
<evidence type="ECO:0000256" key="2">
    <source>
        <dbReference type="ARBA" id="ARBA00004496"/>
    </source>
</evidence>
<keyword evidence="8" id="KW-0804">Transcription</keyword>
<name>A0AAW2KPV5_9LAMI</name>
<keyword evidence="3" id="KW-0963">Cytoplasm</keyword>
<comment type="caution">
    <text evidence="12">The sequence shown here is derived from an EMBL/GenBank/DDBJ whole genome shotgun (WGS) entry which is preliminary data.</text>
</comment>
<reference evidence="12" key="1">
    <citation type="submission" date="2020-06" db="EMBL/GenBank/DDBJ databases">
        <authorList>
            <person name="Li T."/>
            <person name="Hu X."/>
            <person name="Zhang T."/>
            <person name="Song X."/>
            <person name="Zhang H."/>
            <person name="Dai N."/>
            <person name="Sheng W."/>
            <person name="Hou X."/>
            <person name="Wei L."/>
        </authorList>
    </citation>
    <scope>NUCLEOTIDE SEQUENCE</scope>
    <source>
        <strain evidence="12">G01</strain>
        <tissue evidence="12">Leaf</tissue>
    </source>
</reference>
<dbReference type="PANTHER" id="PTHR31169">
    <property type="entry name" value="OS05G0300700 PROTEIN"/>
    <property type="match status" value="1"/>
</dbReference>
<evidence type="ECO:0000256" key="9">
    <source>
        <dbReference type="ARBA" id="ARBA00023242"/>
    </source>
</evidence>
<dbReference type="InterPro" id="IPR040221">
    <property type="entry name" value="CDCA7/CDA7L"/>
</dbReference>
<feature type="region of interest" description="Disordered" evidence="10">
    <location>
        <begin position="1"/>
        <end position="47"/>
    </location>
</feature>
<reference evidence="12" key="2">
    <citation type="journal article" date="2024" name="Plant">
        <title>Genomic evolution and insights into agronomic trait innovations of Sesamum species.</title>
        <authorList>
            <person name="Miao H."/>
            <person name="Wang L."/>
            <person name="Qu L."/>
            <person name="Liu H."/>
            <person name="Sun Y."/>
            <person name="Le M."/>
            <person name="Wang Q."/>
            <person name="Wei S."/>
            <person name="Zheng Y."/>
            <person name="Lin W."/>
            <person name="Duan Y."/>
            <person name="Cao H."/>
            <person name="Xiong S."/>
            <person name="Wang X."/>
            <person name="Wei L."/>
            <person name="Li C."/>
            <person name="Ma Q."/>
            <person name="Ju M."/>
            <person name="Zhao R."/>
            <person name="Li G."/>
            <person name="Mu C."/>
            <person name="Tian Q."/>
            <person name="Mei H."/>
            <person name="Zhang T."/>
            <person name="Gao T."/>
            <person name="Zhang H."/>
        </authorList>
    </citation>
    <scope>NUCLEOTIDE SEQUENCE</scope>
    <source>
        <strain evidence="12">G01</strain>
    </source>
</reference>
<evidence type="ECO:0000256" key="1">
    <source>
        <dbReference type="ARBA" id="ARBA00004123"/>
    </source>
</evidence>
<dbReference type="Pfam" id="PF10497">
    <property type="entry name" value="zf-4CXXC_R1"/>
    <property type="match status" value="1"/>
</dbReference>
<feature type="compositionally biased region" description="Basic and acidic residues" evidence="10">
    <location>
        <begin position="315"/>
        <end position="326"/>
    </location>
</feature>
<evidence type="ECO:0000256" key="4">
    <source>
        <dbReference type="ARBA" id="ARBA00022499"/>
    </source>
</evidence>
<feature type="domain" description="Zinc-finger" evidence="11">
    <location>
        <begin position="56"/>
        <end position="165"/>
    </location>
</feature>
<comment type="subcellular location">
    <subcellularLocation>
        <location evidence="2">Cytoplasm</location>
    </subcellularLocation>
    <subcellularLocation>
        <location evidence="1">Nucleus</location>
    </subcellularLocation>
</comment>
<keyword evidence="9" id="KW-0539">Nucleus</keyword>
<dbReference type="InterPro" id="IPR018866">
    <property type="entry name" value="Znf-4CXXC_R1"/>
</dbReference>
<dbReference type="GO" id="GO:0051301">
    <property type="term" value="P:cell division"/>
    <property type="evidence" value="ECO:0007669"/>
    <property type="project" value="UniProtKB-KW"/>
</dbReference>
<keyword evidence="4" id="KW-1017">Isopeptide bond</keyword>
<evidence type="ECO:0000256" key="5">
    <source>
        <dbReference type="ARBA" id="ARBA00022553"/>
    </source>
</evidence>
<feature type="region of interest" description="Disordered" evidence="10">
    <location>
        <begin position="187"/>
        <end position="386"/>
    </location>
</feature>
<feature type="compositionally biased region" description="Basic and acidic residues" evidence="10">
    <location>
        <begin position="359"/>
        <end position="370"/>
    </location>
</feature>
<feature type="compositionally biased region" description="Basic and acidic residues" evidence="10">
    <location>
        <begin position="20"/>
        <end position="29"/>
    </location>
</feature>
<dbReference type="GO" id="GO:0005634">
    <property type="term" value="C:nucleus"/>
    <property type="evidence" value="ECO:0007669"/>
    <property type="project" value="UniProtKB-SubCell"/>
</dbReference>
<dbReference type="EMBL" id="JACGWK010000080">
    <property type="protein sequence ID" value="KAL0307658.1"/>
    <property type="molecule type" value="Genomic_DNA"/>
</dbReference>
<organism evidence="12">
    <name type="scientific">Sesamum angustifolium</name>
    <dbReference type="NCBI Taxonomy" id="2727405"/>
    <lineage>
        <taxon>Eukaryota</taxon>
        <taxon>Viridiplantae</taxon>
        <taxon>Streptophyta</taxon>
        <taxon>Embryophyta</taxon>
        <taxon>Tracheophyta</taxon>
        <taxon>Spermatophyta</taxon>
        <taxon>Magnoliopsida</taxon>
        <taxon>eudicotyledons</taxon>
        <taxon>Gunneridae</taxon>
        <taxon>Pentapetalae</taxon>
        <taxon>asterids</taxon>
        <taxon>lamiids</taxon>
        <taxon>Lamiales</taxon>
        <taxon>Pedaliaceae</taxon>
        <taxon>Sesamum</taxon>
    </lineage>
</organism>
<sequence length="532" mass="59178">MAVDSGSVSKQSVSRKKERLKSPEKKVSKSQEIVVPPSPAKRNKSPGIRVVGGRIYDSVNGKTCHQCRQKTRDFAAACTNQRNNKPCPIMYCHKCLLNRFLLYRISQVRYGEQAEEVAALGEWSCPKCRGICNCSICMKKRGHQPTGMLISMAKATGFSSVSELLLKGAEHLNHENAFADVVASPKKEIVHSPRKRGKENSFDGKVDANLPNPVDKKPKKVKEVHGECVNDNTSLKIVTQSPDKRKLKQEGLEDKHDGNKKLGPKGPGSCGSEKKSKKKKRDRPEEMTSNKIEKDTLTEISVHDVQKKPKKLKKDKLENNDVKKNDNTLARRTSPRKLKVSNKVPNQGATLNIGVNPEESMKNRIKKDSVEPLENDERTEDNGNSTANDKIVLEQQYADFHAEVPLPVGTELNSVAGIDILEVKKGQPECILRDLLHGRTGRRGKFSVTVQFHIHLLSILQTEQGEECATLSPSNGKNSWFHALKKCLTESRSALKAQGLDSLEKAADYETLEASEKLRLLNLLCDEVLGTE</sequence>
<feature type="compositionally biased region" description="Basic and acidic residues" evidence="10">
    <location>
        <begin position="282"/>
        <end position="307"/>
    </location>
</feature>
<dbReference type="PANTHER" id="PTHR31169:SF8">
    <property type="entry name" value="ZINC-FINGER DOMAIN OF MONOAMINE-OXIDASE A REPRESSOR R1 PROTEIN"/>
    <property type="match status" value="1"/>
</dbReference>
<feature type="compositionally biased region" description="Polar residues" evidence="10">
    <location>
        <begin position="230"/>
        <end position="241"/>
    </location>
</feature>
<evidence type="ECO:0000256" key="7">
    <source>
        <dbReference type="ARBA" id="ARBA00023015"/>
    </source>
</evidence>
<evidence type="ECO:0000256" key="10">
    <source>
        <dbReference type="SAM" id="MobiDB-lite"/>
    </source>
</evidence>
<accession>A0AAW2KPV5</accession>